<reference evidence="5 6" key="1">
    <citation type="submission" date="2023-03" db="EMBL/GenBank/DDBJ databases">
        <title>NovoSphingobium album sp. nov. isolated from polycyclic aromatic hydrocarbons- and heavy-metal polluted soil.</title>
        <authorList>
            <person name="Liu Z."/>
            <person name="Wang K."/>
        </authorList>
    </citation>
    <scope>NUCLEOTIDE SEQUENCE [LARGE SCALE GENOMIC DNA]</scope>
    <source>
        <strain evidence="5 6">H3SJ31-1</strain>
    </source>
</reference>
<keyword evidence="6" id="KW-1185">Reference proteome</keyword>
<accession>A0ABT5WTD5</accession>
<dbReference type="EMBL" id="JARESE010000049">
    <property type="protein sequence ID" value="MDE8653007.1"/>
    <property type="molecule type" value="Genomic_DNA"/>
</dbReference>
<dbReference type="Gene3D" id="2.160.10.10">
    <property type="entry name" value="Hexapeptide repeat proteins"/>
    <property type="match status" value="1"/>
</dbReference>
<dbReference type="CDD" id="cd04647">
    <property type="entry name" value="LbH_MAT_like"/>
    <property type="match status" value="1"/>
</dbReference>
<dbReference type="PANTHER" id="PTHR23416">
    <property type="entry name" value="SIALIC ACID SYNTHASE-RELATED"/>
    <property type="match status" value="1"/>
</dbReference>
<keyword evidence="4 5" id="KW-0012">Acyltransferase</keyword>
<comment type="similarity">
    <text evidence="1">Belongs to the transferase hexapeptide repeat family.</text>
</comment>
<proteinExistence type="inferred from homology"/>
<evidence type="ECO:0000256" key="3">
    <source>
        <dbReference type="ARBA" id="ARBA00022737"/>
    </source>
</evidence>
<organism evidence="5 6">
    <name type="scientific">Novosphingobium album</name>
    <name type="common">ex Liu et al. 2023</name>
    <dbReference type="NCBI Taxonomy" id="3031130"/>
    <lineage>
        <taxon>Bacteria</taxon>
        <taxon>Pseudomonadati</taxon>
        <taxon>Pseudomonadota</taxon>
        <taxon>Alphaproteobacteria</taxon>
        <taxon>Sphingomonadales</taxon>
        <taxon>Sphingomonadaceae</taxon>
        <taxon>Novosphingobium</taxon>
    </lineage>
</organism>
<evidence type="ECO:0000313" key="5">
    <source>
        <dbReference type="EMBL" id="MDE8653007.1"/>
    </source>
</evidence>
<evidence type="ECO:0000256" key="2">
    <source>
        <dbReference type="ARBA" id="ARBA00022679"/>
    </source>
</evidence>
<keyword evidence="3" id="KW-0677">Repeat</keyword>
<dbReference type="PANTHER" id="PTHR23416:SF23">
    <property type="entry name" value="ACETYLTRANSFERASE C18B11.09C-RELATED"/>
    <property type="match status" value="1"/>
</dbReference>
<evidence type="ECO:0000256" key="1">
    <source>
        <dbReference type="ARBA" id="ARBA00007274"/>
    </source>
</evidence>
<dbReference type="Pfam" id="PF14602">
    <property type="entry name" value="Hexapep_2"/>
    <property type="match status" value="2"/>
</dbReference>
<comment type="caution">
    <text evidence="5">The sequence shown here is derived from an EMBL/GenBank/DDBJ whole genome shotgun (WGS) entry which is preliminary data.</text>
</comment>
<dbReference type="InterPro" id="IPR051159">
    <property type="entry name" value="Hexapeptide_acetyltransf"/>
</dbReference>
<evidence type="ECO:0000256" key="4">
    <source>
        <dbReference type="ARBA" id="ARBA00023315"/>
    </source>
</evidence>
<dbReference type="PROSITE" id="PS00101">
    <property type="entry name" value="HEXAPEP_TRANSFERASES"/>
    <property type="match status" value="1"/>
</dbReference>
<dbReference type="SUPFAM" id="SSF51161">
    <property type="entry name" value="Trimeric LpxA-like enzymes"/>
    <property type="match status" value="1"/>
</dbReference>
<dbReference type="InterPro" id="IPR018357">
    <property type="entry name" value="Hexapep_transf_CS"/>
</dbReference>
<name>A0ABT5WTD5_9SPHN</name>
<protein>
    <submittedName>
        <fullName evidence="5">Acyltransferase</fullName>
    </submittedName>
</protein>
<keyword evidence="2" id="KW-0808">Transferase</keyword>
<dbReference type="InterPro" id="IPR011004">
    <property type="entry name" value="Trimer_LpxA-like_sf"/>
</dbReference>
<dbReference type="Proteomes" id="UP001216253">
    <property type="component" value="Unassembled WGS sequence"/>
</dbReference>
<evidence type="ECO:0000313" key="6">
    <source>
        <dbReference type="Proteomes" id="UP001216253"/>
    </source>
</evidence>
<dbReference type="InterPro" id="IPR001451">
    <property type="entry name" value="Hexapep"/>
</dbReference>
<gene>
    <name evidence="5" type="ORF">PYV00_14970</name>
</gene>
<dbReference type="GO" id="GO:0016746">
    <property type="term" value="F:acyltransferase activity"/>
    <property type="evidence" value="ECO:0007669"/>
    <property type="project" value="UniProtKB-KW"/>
</dbReference>
<sequence>MFAGTNEGGGISRSMGNMSLKQRVIAGLNSVAVLRWQVPARLVFALQGWAWPKQLKILGPIVLRGHGTLVLGTRVKIVSLSRYNPAGVNHPTVLTVLKGARMTIGDRVGMSGAAIFCATGIKIGNDVQIGANVSIFDTDFHALDYVDRRLDRHTPTAPVHIGDDVWIGANSIVLKGVTIGERAVIAAGSVVTSNIPANTLAGGVPSKVIRSLSPTTQEHVEP</sequence>